<dbReference type="InterPro" id="IPR050953">
    <property type="entry name" value="N4_N6_ade-DNA_methylase"/>
</dbReference>
<proteinExistence type="predicted"/>
<dbReference type="PROSITE" id="PS00092">
    <property type="entry name" value="N6_MTASE"/>
    <property type="match status" value="1"/>
</dbReference>
<dbReference type="EMBL" id="LQOJ01000014">
    <property type="protein sequence ID" value="ORV08561.1"/>
    <property type="molecule type" value="Genomic_DNA"/>
</dbReference>
<dbReference type="GO" id="GO:0006304">
    <property type="term" value="P:DNA modification"/>
    <property type="evidence" value="ECO:0007669"/>
    <property type="project" value="InterPro"/>
</dbReference>
<dbReference type="RefSeq" id="WP_085092625.1">
    <property type="nucleotide sequence ID" value="NZ_JACKRW010000132.1"/>
</dbReference>
<keyword evidence="10" id="KW-1185">Reference proteome</keyword>
<reference evidence="9 10" key="1">
    <citation type="submission" date="2016-01" db="EMBL/GenBank/DDBJ databases">
        <title>The new phylogeny of the genus Mycobacterium.</title>
        <authorList>
            <person name="Tarcisio F."/>
            <person name="Conor M."/>
            <person name="Antonella G."/>
            <person name="Elisabetta G."/>
            <person name="Giulia F.S."/>
            <person name="Sara T."/>
            <person name="Anna F."/>
            <person name="Clotilde B."/>
            <person name="Roberto B."/>
            <person name="Veronica D.S."/>
            <person name="Fabio R."/>
            <person name="Monica P."/>
            <person name="Olivier J."/>
            <person name="Enrico T."/>
            <person name="Nicola S."/>
        </authorList>
    </citation>
    <scope>NUCLEOTIDE SEQUENCE [LARGE SCALE GENOMIC DNA]</scope>
    <source>
        <strain evidence="9 10">DSM 44179</strain>
    </source>
</reference>
<organism evidence="9 10">
    <name type="scientific">Mycolicibacterium fallax</name>
    <name type="common">Mycobacterium fallax</name>
    <dbReference type="NCBI Taxonomy" id="1793"/>
    <lineage>
        <taxon>Bacteria</taxon>
        <taxon>Bacillati</taxon>
        <taxon>Actinomycetota</taxon>
        <taxon>Actinomycetes</taxon>
        <taxon>Mycobacteriales</taxon>
        <taxon>Mycobacteriaceae</taxon>
        <taxon>Mycolicibacterium</taxon>
    </lineage>
</organism>
<dbReference type="InterPro" id="IPR046820">
    <property type="entry name" value="MmeI_TRD"/>
</dbReference>
<dbReference type="InterPro" id="IPR029063">
    <property type="entry name" value="SAM-dependent_MTases_sf"/>
</dbReference>
<dbReference type="SUPFAM" id="SSF53335">
    <property type="entry name" value="S-adenosyl-L-methionine-dependent methyltransferases"/>
    <property type="match status" value="1"/>
</dbReference>
<evidence type="ECO:0000259" key="7">
    <source>
        <dbReference type="Pfam" id="PF07669"/>
    </source>
</evidence>
<keyword evidence="2" id="KW-0489">Methyltransferase</keyword>
<keyword evidence="3" id="KW-0808">Transferase</keyword>
<dbReference type="Gene3D" id="3.40.50.150">
    <property type="entry name" value="Vaccinia Virus protein VP39"/>
    <property type="match status" value="1"/>
</dbReference>
<dbReference type="Proteomes" id="UP000193484">
    <property type="component" value="Unassembled WGS sequence"/>
</dbReference>
<dbReference type="Pfam" id="PF07669">
    <property type="entry name" value="Eco57I"/>
    <property type="match status" value="1"/>
</dbReference>
<protein>
    <recommendedName>
        <fullName evidence="1">site-specific DNA-methyltransferase (adenine-specific)</fullName>
        <ecNumber evidence="1">2.1.1.72</ecNumber>
    </recommendedName>
</protein>
<comment type="catalytic activity">
    <reaction evidence="5">
        <text>a 2'-deoxyadenosine in DNA + S-adenosyl-L-methionine = an N(6)-methyl-2'-deoxyadenosine in DNA + S-adenosyl-L-homocysteine + H(+)</text>
        <dbReference type="Rhea" id="RHEA:15197"/>
        <dbReference type="Rhea" id="RHEA-COMP:12418"/>
        <dbReference type="Rhea" id="RHEA-COMP:12419"/>
        <dbReference type="ChEBI" id="CHEBI:15378"/>
        <dbReference type="ChEBI" id="CHEBI:57856"/>
        <dbReference type="ChEBI" id="CHEBI:59789"/>
        <dbReference type="ChEBI" id="CHEBI:90615"/>
        <dbReference type="ChEBI" id="CHEBI:90616"/>
        <dbReference type="EC" id="2.1.1.72"/>
    </reaction>
</comment>
<feature type="compositionally biased region" description="Basic residues" evidence="6">
    <location>
        <begin position="1326"/>
        <end position="1336"/>
    </location>
</feature>
<feature type="region of interest" description="Disordered" evidence="6">
    <location>
        <begin position="1317"/>
        <end position="1346"/>
    </location>
</feature>
<evidence type="ECO:0000313" key="10">
    <source>
        <dbReference type="Proteomes" id="UP000193484"/>
    </source>
</evidence>
<dbReference type="OrthoDB" id="4280289at2"/>
<evidence type="ECO:0000256" key="5">
    <source>
        <dbReference type="ARBA" id="ARBA00047942"/>
    </source>
</evidence>
<feature type="domain" description="Type II methyltransferase M.TaqI-like" evidence="7">
    <location>
        <begin position="670"/>
        <end position="945"/>
    </location>
</feature>
<dbReference type="PANTHER" id="PTHR33841:SF1">
    <property type="entry name" value="DNA METHYLTRANSFERASE A"/>
    <property type="match status" value="1"/>
</dbReference>
<keyword evidence="4" id="KW-0949">S-adenosyl-L-methionine</keyword>
<dbReference type="GO" id="GO:0003676">
    <property type="term" value="F:nucleic acid binding"/>
    <property type="evidence" value="ECO:0007669"/>
    <property type="project" value="InterPro"/>
</dbReference>
<dbReference type="GO" id="GO:0009007">
    <property type="term" value="F:site-specific DNA-methyltransferase (adenine-specific) activity"/>
    <property type="evidence" value="ECO:0007669"/>
    <property type="project" value="UniProtKB-EC"/>
</dbReference>
<name>A0A1X1RL39_MYCFA</name>
<evidence type="ECO:0000256" key="6">
    <source>
        <dbReference type="SAM" id="MobiDB-lite"/>
    </source>
</evidence>
<dbReference type="GO" id="GO:0004519">
    <property type="term" value="F:endonuclease activity"/>
    <property type="evidence" value="ECO:0007669"/>
    <property type="project" value="UniProtKB-KW"/>
</dbReference>
<keyword evidence="9" id="KW-0255">Endonuclease</keyword>
<comment type="caution">
    <text evidence="9">The sequence shown here is derived from an EMBL/GenBank/DDBJ whole genome shotgun (WGS) entry which is preliminary data.</text>
</comment>
<dbReference type="Pfam" id="PF20466">
    <property type="entry name" value="MmeI_TRD"/>
    <property type="match status" value="1"/>
</dbReference>
<evidence type="ECO:0000256" key="3">
    <source>
        <dbReference type="ARBA" id="ARBA00022679"/>
    </source>
</evidence>
<dbReference type="PANTHER" id="PTHR33841">
    <property type="entry name" value="DNA METHYLTRANSFERASE YEEA-RELATED"/>
    <property type="match status" value="1"/>
</dbReference>
<dbReference type="InterPro" id="IPR011639">
    <property type="entry name" value="MethylTrfase_TaqI-like_dom"/>
</dbReference>
<gene>
    <name evidence="9" type="ORF">AWC04_01885</name>
</gene>
<feature type="domain" description="MmeI-like target recognition" evidence="8">
    <location>
        <begin position="1032"/>
        <end position="1213"/>
    </location>
</feature>
<evidence type="ECO:0000256" key="4">
    <source>
        <dbReference type="ARBA" id="ARBA00022691"/>
    </source>
</evidence>
<dbReference type="PRINTS" id="PR00507">
    <property type="entry name" value="N12N6MTFRASE"/>
</dbReference>
<accession>A0A1X1RL39</accession>
<evidence type="ECO:0000256" key="2">
    <source>
        <dbReference type="ARBA" id="ARBA00022603"/>
    </source>
</evidence>
<keyword evidence="9" id="KW-0540">Nuclease</keyword>
<evidence type="ECO:0000256" key="1">
    <source>
        <dbReference type="ARBA" id="ARBA00011900"/>
    </source>
</evidence>
<dbReference type="GO" id="GO:0032259">
    <property type="term" value="P:methylation"/>
    <property type="evidence" value="ECO:0007669"/>
    <property type="project" value="UniProtKB-KW"/>
</dbReference>
<sequence length="1346" mass="148405">MATGRRQQTANVADLHRQWLQLVDAEGPFLAIAPLKRVWPQGMPSLPEDRKDALVDARKDFEPAWEALDRHPDDGATLDGYRVARDKWVETVLRDVVGWAESLSWGEVPGVSAQSPNRVVTVTAQAALAGPEAIGAVVCVIDPVDSLRQVPNDLWAATPIDRMEALLRDNGIQIGIVTDGRWWGLVCAREGAMAASGIVDALTWIEEPRTRDAFFTIIGRQYLIGGDPNDRLPELFKESVAAAEEITEALGSQVRRAVELLIASFSESAADAQRRGQPNPLPKNPHDAYEAAVTTMMRIVFLLFAEERGLLPSGELFEQGYGISGSLDRLQARETHEGEEALDATSMVWHRLLATSQALYAGASFEGMRMPAYGGSLFDPSRFPFLTATTDQGTLALTVSDRVMLHALRSVQQADLKGGETRRISFRDIDVEQIGYIYEGLLGYTAVTVSETYIGLNGKKGEEPELPLRQLEQLHVAHDSPKKLAAAIRDWVEQDQPSATPQSAATIAKAMGATVEPNVVSALTQAVGDDADLRERVLSWLGLIRLDLRGRPMVVHAGGLMVKETPSRKNAGAHYTPKSLAEEVVLHALQPLCYQPGPYQTADESAWKLKSSDDILSLKVADIACGSGAFLVAAARYLAERVVEAWTTEDPAHSQRGNLYLRAVREVVANCIYGADINDMAVEMCKLSLWLVSLDRDLPFSFVDDKIFIGNSLLGLTSLDQLRKLHIDPSRVPATAMIDFYDIDIDATIHKAAELRRKLASEIDENSPGRNSTAKHRQLAQLRDLTAELRKIADGVIAVGLSVGGIPGKSLDDGYENLRIAVKAAYPESGTSDSEMLEAAIDAGLTPTVSTDYARWRPIHWVIEAPDVIVEHGGFDAVVGNPPFLRISAQTGAMGKNVRDFVVEQVANGDRGMADFVAYFYRRAAQITNREDSSIGLIATNSIAQNHSSRVGIAPLLEGGFTIHWAIKSAPWPAQANFHYSLIVLARGDVPYAVLNGAVVERVSPTLEISGRLDPPRALAENSGLSFEGSKLTGQGFILSFNEAEELISSDPASREVIQAYLIAEDLNGRPDQSPSRCVINFDTRDMQDSSLYRAAFERVSSLVKPQRMLSKRKANRDLWWQYEEPRVRLYSQLQDLENAIAIAVVSKYLSVSMCPTGLVFSNRLIVVPDSAYWRFAVLTSAVHEVWVVEHSGSLEDRLVYNPTSAFRTFPFPADIEGLESQGRRFENIRSELLRRRDLGLTDLGNLVNDAVCTADDICEFREVMRRLDNAVMMAYGWSDIPLDHGFHTYRQMQRWTVSPAARVEILDRLLEENHRRAAEEAKAAPKPKSKSRRGKNLSDGQERLL</sequence>
<evidence type="ECO:0000259" key="8">
    <source>
        <dbReference type="Pfam" id="PF20466"/>
    </source>
</evidence>
<dbReference type="STRING" id="1793.AWC04_01885"/>
<dbReference type="InterPro" id="IPR002052">
    <property type="entry name" value="DNA_methylase_N6_adenine_CS"/>
</dbReference>
<keyword evidence="9" id="KW-0378">Hydrolase</keyword>
<dbReference type="EC" id="2.1.1.72" evidence="1"/>
<evidence type="ECO:0000313" key="9">
    <source>
        <dbReference type="EMBL" id="ORV08561.1"/>
    </source>
</evidence>